<sequence>MNCHEYTATPRAELLHAGFIFGCTVVSVNHRRSHFAKRSDADA</sequence>
<reference evidence="1 2" key="1">
    <citation type="journal article" date="2013" name="Mar. Genomics">
        <title>Expression of sulfatases in Rhodopirellula baltica and the diversity of sulfatases in the genus Rhodopirellula.</title>
        <authorList>
            <person name="Wegner C.E."/>
            <person name="Richter-Heitmann T."/>
            <person name="Klindworth A."/>
            <person name="Klockow C."/>
            <person name="Richter M."/>
            <person name="Achstetter T."/>
            <person name="Glockner F.O."/>
            <person name="Harder J."/>
        </authorList>
    </citation>
    <scope>NUCLEOTIDE SEQUENCE [LARGE SCALE GENOMIC DNA]</scope>
    <source>
        <strain evidence="1 2">WH47</strain>
    </source>
</reference>
<evidence type="ECO:0000313" key="1">
    <source>
        <dbReference type="EMBL" id="EGF26523.1"/>
    </source>
</evidence>
<dbReference type="EMBL" id="AFAR01000183">
    <property type="protein sequence ID" value="EGF26523.1"/>
    <property type="molecule type" value="Genomic_DNA"/>
</dbReference>
<organism evidence="1 2">
    <name type="scientific">Rhodopirellula baltica WH47</name>
    <dbReference type="NCBI Taxonomy" id="991778"/>
    <lineage>
        <taxon>Bacteria</taxon>
        <taxon>Pseudomonadati</taxon>
        <taxon>Planctomycetota</taxon>
        <taxon>Planctomycetia</taxon>
        <taxon>Pirellulales</taxon>
        <taxon>Pirellulaceae</taxon>
        <taxon>Rhodopirellula</taxon>
    </lineage>
</organism>
<dbReference type="PATRIC" id="fig|991778.3.peg.3749"/>
<gene>
    <name evidence="1" type="ORF">RBWH47_02125</name>
</gene>
<dbReference type="AlphaFoldDB" id="F2AUX9"/>
<evidence type="ECO:0000313" key="2">
    <source>
        <dbReference type="Proteomes" id="UP000006222"/>
    </source>
</evidence>
<proteinExistence type="predicted"/>
<accession>F2AUX9</accession>
<comment type="caution">
    <text evidence="1">The sequence shown here is derived from an EMBL/GenBank/DDBJ whole genome shotgun (WGS) entry which is preliminary data.</text>
</comment>
<protein>
    <submittedName>
        <fullName evidence="1">Uncharacterized protein</fullName>
    </submittedName>
</protein>
<dbReference type="Proteomes" id="UP000006222">
    <property type="component" value="Unassembled WGS sequence"/>
</dbReference>
<name>F2AUX9_RHOBT</name>